<keyword evidence="1" id="KW-0472">Membrane</keyword>
<dbReference type="InterPro" id="IPR012340">
    <property type="entry name" value="NA-bd_OB-fold"/>
</dbReference>
<keyword evidence="1" id="KW-0812">Transmembrane</keyword>
<dbReference type="Proteomes" id="UP000092460">
    <property type="component" value="Unassembled WGS sequence"/>
</dbReference>
<protein>
    <submittedName>
        <fullName evidence="2">Uncharacterized protein</fullName>
    </submittedName>
</protein>
<name>A0A1B0C6M3_9MUSC</name>
<evidence type="ECO:0000313" key="2">
    <source>
        <dbReference type="EnsemblMetazoa" id="GPPI050562-PA"/>
    </source>
</evidence>
<reference evidence="3" key="1">
    <citation type="submission" date="2015-01" db="EMBL/GenBank/DDBJ databases">
        <authorList>
            <person name="Aksoy S."/>
            <person name="Warren W."/>
            <person name="Wilson R.K."/>
        </authorList>
    </citation>
    <scope>NUCLEOTIDE SEQUENCE [LARGE SCALE GENOMIC DNA]</scope>
    <source>
        <strain evidence="3">IAEA</strain>
    </source>
</reference>
<sequence length="84" mass="9353">MGTSHVLMNAHAILLLLLLLNFHSSVLILFGSLFNPVQTGRSQPAKYNKIKEMIQDPKDGQQIIRIIASRGNNLHEVETADTET</sequence>
<proteinExistence type="predicted"/>
<dbReference type="EMBL" id="JXJN01026822">
    <property type="status" value="NOT_ANNOTATED_CDS"/>
    <property type="molecule type" value="Genomic_DNA"/>
</dbReference>
<evidence type="ECO:0000313" key="3">
    <source>
        <dbReference type="Proteomes" id="UP000092460"/>
    </source>
</evidence>
<dbReference type="VEuPathDB" id="VectorBase:GPPI050562"/>
<keyword evidence="1" id="KW-1133">Transmembrane helix</keyword>
<organism evidence="2 3">
    <name type="scientific">Glossina palpalis gambiensis</name>
    <dbReference type="NCBI Taxonomy" id="67801"/>
    <lineage>
        <taxon>Eukaryota</taxon>
        <taxon>Metazoa</taxon>
        <taxon>Ecdysozoa</taxon>
        <taxon>Arthropoda</taxon>
        <taxon>Hexapoda</taxon>
        <taxon>Insecta</taxon>
        <taxon>Pterygota</taxon>
        <taxon>Neoptera</taxon>
        <taxon>Endopterygota</taxon>
        <taxon>Diptera</taxon>
        <taxon>Brachycera</taxon>
        <taxon>Muscomorpha</taxon>
        <taxon>Hippoboscoidea</taxon>
        <taxon>Glossinidae</taxon>
        <taxon>Glossina</taxon>
    </lineage>
</organism>
<keyword evidence="3" id="KW-1185">Reference proteome</keyword>
<feature type="transmembrane region" description="Helical" evidence="1">
    <location>
        <begin position="12"/>
        <end position="34"/>
    </location>
</feature>
<reference evidence="2" key="2">
    <citation type="submission" date="2020-05" db="UniProtKB">
        <authorList>
            <consortium name="EnsemblMetazoa"/>
        </authorList>
    </citation>
    <scope>IDENTIFICATION</scope>
    <source>
        <strain evidence="2">IAEA</strain>
    </source>
</reference>
<dbReference type="EnsemblMetazoa" id="GPPI050562-RA">
    <property type="protein sequence ID" value="GPPI050562-PA"/>
    <property type="gene ID" value="GPPI050562"/>
</dbReference>
<accession>A0A1B0C6M3</accession>
<evidence type="ECO:0000256" key="1">
    <source>
        <dbReference type="SAM" id="Phobius"/>
    </source>
</evidence>
<dbReference type="AlphaFoldDB" id="A0A1B0C6M3"/>
<dbReference type="Gene3D" id="2.40.50.140">
    <property type="entry name" value="Nucleic acid-binding proteins"/>
    <property type="match status" value="1"/>
</dbReference>